<evidence type="ECO:0000256" key="1">
    <source>
        <dbReference type="ARBA" id="ARBA00004613"/>
    </source>
</evidence>
<keyword evidence="4" id="KW-0378">Hydrolase</keyword>
<proteinExistence type="inferred from homology"/>
<evidence type="ECO:0000256" key="3">
    <source>
        <dbReference type="ARBA" id="ARBA00022729"/>
    </source>
</evidence>
<organism evidence="7 8">
    <name type="scientific">Ficus carica</name>
    <name type="common">Common fig</name>
    <dbReference type="NCBI Taxonomy" id="3494"/>
    <lineage>
        <taxon>Eukaryota</taxon>
        <taxon>Viridiplantae</taxon>
        <taxon>Streptophyta</taxon>
        <taxon>Embryophyta</taxon>
        <taxon>Tracheophyta</taxon>
        <taxon>Spermatophyta</taxon>
        <taxon>Magnoliopsida</taxon>
        <taxon>eudicotyledons</taxon>
        <taxon>Gunneridae</taxon>
        <taxon>Pentapetalae</taxon>
        <taxon>rosids</taxon>
        <taxon>fabids</taxon>
        <taxon>Rosales</taxon>
        <taxon>Moraceae</taxon>
        <taxon>Ficeae</taxon>
        <taxon>Ficus</taxon>
    </lineage>
</organism>
<dbReference type="PRINTS" id="PR00723">
    <property type="entry name" value="SUBTILISIN"/>
</dbReference>
<dbReference type="Proteomes" id="UP001187192">
    <property type="component" value="Unassembled WGS sequence"/>
</dbReference>
<comment type="caution">
    <text evidence="7">The sequence shown here is derived from an EMBL/GenBank/DDBJ whole genome shotgun (WGS) entry which is preliminary data.</text>
</comment>
<reference evidence="7" key="1">
    <citation type="submission" date="2023-07" db="EMBL/GenBank/DDBJ databases">
        <title>draft genome sequence of fig (Ficus carica).</title>
        <authorList>
            <person name="Takahashi T."/>
            <person name="Nishimura K."/>
        </authorList>
    </citation>
    <scope>NUCLEOTIDE SEQUENCE</scope>
</reference>
<dbReference type="GO" id="GO:0004252">
    <property type="term" value="F:serine-type endopeptidase activity"/>
    <property type="evidence" value="ECO:0007669"/>
    <property type="project" value="InterPro"/>
</dbReference>
<evidence type="ECO:0000259" key="5">
    <source>
        <dbReference type="Pfam" id="PF02225"/>
    </source>
</evidence>
<comment type="subcellular location">
    <subcellularLocation>
        <location evidence="1">Secreted</location>
    </subcellularLocation>
</comment>
<feature type="domain" description="PA" evidence="5">
    <location>
        <begin position="248"/>
        <end position="303"/>
    </location>
</feature>
<evidence type="ECO:0000259" key="6">
    <source>
        <dbReference type="Pfam" id="PF05922"/>
    </source>
</evidence>
<dbReference type="SUPFAM" id="SSF52743">
    <property type="entry name" value="Subtilisin-like"/>
    <property type="match status" value="1"/>
</dbReference>
<dbReference type="Pfam" id="PF05922">
    <property type="entry name" value="Inhibitor_I9"/>
    <property type="match status" value="1"/>
</dbReference>
<dbReference type="CDD" id="cd02120">
    <property type="entry name" value="PA_subtilisin_like"/>
    <property type="match status" value="1"/>
</dbReference>
<dbReference type="InterPro" id="IPR023827">
    <property type="entry name" value="Peptidase_S8_Asp-AS"/>
</dbReference>
<evidence type="ECO:0000313" key="7">
    <source>
        <dbReference type="EMBL" id="GMN20605.1"/>
    </source>
</evidence>
<dbReference type="Pfam" id="PF02225">
    <property type="entry name" value="PA"/>
    <property type="match status" value="1"/>
</dbReference>
<evidence type="ECO:0000313" key="8">
    <source>
        <dbReference type="Proteomes" id="UP001187192"/>
    </source>
</evidence>
<keyword evidence="3" id="KW-0732">Signal</keyword>
<evidence type="ECO:0000256" key="2">
    <source>
        <dbReference type="ARBA" id="ARBA00011073"/>
    </source>
</evidence>
<dbReference type="AlphaFoldDB" id="A0AA88CK19"/>
<feature type="domain" description="Inhibitor I9" evidence="6">
    <location>
        <begin position="1"/>
        <end position="37"/>
    </location>
</feature>
<dbReference type="InterPro" id="IPR015500">
    <property type="entry name" value="Peptidase_S8_subtilisin-rel"/>
</dbReference>
<dbReference type="GO" id="GO:0005576">
    <property type="term" value="C:extracellular region"/>
    <property type="evidence" value="ECO:0007669"/>
    <property type="project" value="UniProtKB-SubCell"/>
</dbReference>
<dbReference type="InterPro" id="IPR036852">
    <property type="entry name" value="Peptidase_S8/S53_dom_sf"/>
</dbReference>
<dbReference type="InterPro" id="IPR045051">
    <property type="entry name" value="SBT"/>
</dbReference>
<evidence type="ECO:0000256" key="4">
    <source>
        <dbReference type="ARBA" id="ARBA00022801"/>
    </source>
</evidence>
<dbReference type="PANTHER" id="PTHR10795">
    <property type="entry name" value="PROPROTEIN CONVERTASE SUBTILISIN/KEXIN"/>
    <property type="match status" value="1"/>
</dbReference>
<name>A0AA88CK19_FICCA</name>
<dbReference type="InterPro" id="IPR003137">
    <property type="entry name" value="PA_domain"/>
</dbReference>
<dbReference type="Gene3D" id="3.50.30.30">
    <property type="match status" value="1"/>
</dbReference>
<dbReference type="Gene3D" id="3.30.70.80">
    <property type="entry name" value="Peptidase S8 propeptide/proteinase inhibitor I9"/>
    <property type="match status" value="1"/>
</dbReference>
<protein>
    <submittedName>
        <fullName evidence="7">Uncharacterized protein</fullName>
    </submittedName>
</protein>
<sequence length="348" mass="37996">MVYSYRHVPGFAATLTSEQVKAMKNKDEVLSVRKERTFTPQTTHSPQFLGLNKDKGLWRDSKFGEGVIIGVLDSGIVSGHPSFDDTGMPPPPARWKGTCQPINGTKICNNKIIGSRSFISIANGTAAGMSPALTWRFTKSVCQSAARRAGLDSAIGDGVDKGIFVSCAAGNGGPYLYSVSNVAPWMLTVEASTMDRSLRAGVNLGNWAKIRGESIIWSKRFDSKKSLPLAFPRRCGFVLRRRFTHHVDLEGKIVLFDRSRFRSTSAQVKWVKNGGGIAMILTNRESDGFSTMAEAHILHVIHVIHSEAFKLKAYFNSASKPEAKLTFKGTSIGGNPYVAPMVASLIRL</sequence>
<dbReference type="GO" id="GO:0006508">
    <property type="term" value="P:proteolysis"/>
    <property type="evidence" value="ECO:0007669"/>
    <property type="project" value="InterPro"/>
</dbReference>
<keyword evidence="8" id="KW-1185">Reference proteome</keyword>
<comment type="similarity">
    <text evidence="2">Belongs to the peptidase S8 family.</text>
</comment>
<dbReference type="EMBL" id="BTGU01003909">
    <property type="protein sequence ID" value="GMN20605.1"/>
    <property type="molecule type" value="Genomic_DNA"/>
</dbReference>
<dbReference type="PROSITE" id="PS00136">
    <property type="entry name" value="SUBTILASE_ASP"/>
    <property type="match status" value="1"/>
</dbReference>
<accession>A0AA88CK19</accession>
<dbReference type="InterPro" id="IPR037045">
    <property type="entry name" value="S8pro/Inhibitor_I9_sf"/>
</dbReference>
<dbReference type="InterPro" id="IPR010259">
    <property type="entry name" value="S8pro/Inhibitor_I9"/>
</dbReference>
<dbReference type="Gene3D" id="3.40.50.200">
    <property type="entry name" value="Peptidase S8/S53 domain"/>
    <property type="match status" value="2"/>
</dbReference>
<dbReference type="Gramene" id="FCD_00006784-RA">
    <property type="protein sequence ID" value="FCD_00006784-RA:cds"/>
    <property type="gene ID" value="FCD_00006784"/>
</dbReference>
<gene>
    <name evidence="7" type="ORF">TIFTF001_045355</name>
</gene>